<accession>A0ABD3VBD2</accession>
<dbReference type="EMBL" id="JBJQND010000012">
    <property type="protein sequence ID" value="KAL3858882.1"/>
    <property type="molecule type" value="Genomic_DNA"/>
</dbReference>
<dbReference type="Proteomes" id="UP001634394">
    <property type="component" value="Unassembled WGS sequence"/>
</dbReference>
<comment type="caution">
    <text evidence="1">The sequence shown here is derived from an EMBL/GenBank/DDBJ whole genome shotgun (WGS) entry which is preliminary data.</text>
</comment>
<name>A0ABD3VBD2_SINWO</name>
<gene>
    <name evidence="1" type="ORF">ACJMK2_009131</name>
</gene>
<reference evidence="1 2" key="1">
    <citation type="submission" date="2024-11" db="EMBL/GenBank/DDBJ databases">
        <title>Chromosome-level genome assembly of the freshwater bivalve Anodonta woodiana.</title>
        <authorList>
            <person name="Chen X."/>
        </authorList>
    </citation>
    <scope>NUCLEOTIDE SEQUENCE [LARGE SCALE GENOMIC DNA]</scope>
    <source>
        <strain evidence="1">MN2024</strain>
        <tissue evidence="1">Gills</tissue>
    </source>
</reference>
<evidence type="ECO:0000313" key="2">
    <source>
        <dbReference type="Proteomes" id="UP001634394"/>
    </source>
</evidence>
<evidence type="ECO:0000313" key="1">
    <source>
        <dbReference type="EMBL" id="KAL3858882.1"/>
    </source>
</evidence>
<keyword evidence="2" id="KW-1185">Reference proteome</keyword>
<organism evidence="1 2">
    <name type="scientific">Sinanodonta woodiana</name>
    <name type="common">Chinese pond mussel</name>
    <name type="synonym">Anodonta woodiana</name>
    <dbReference type="NCBI Taxonomy" id="1069815"/>
    <lineage>
        <taxon>Eukaryota</taxon>
        <taxon>Metazoa</taxon>
        <taxon>Spiralia</taxon>
        <taxon>Lophotrochozoa</taxon>
        <taxon>Mollusca</taxon>
        <taxon>Bivalvia</taxon>
        <taxon>Autobranchia</taxon>
        <taxon>Heteroconchia</taxon>
        <taxon>Palaeoheterodonta</taxon>
        <taxon>Unionida</taxon>
        <taxon>Unionoidea</taxon>
        <taxon>Unionidae</taxon>
        <taxon>Unioninae</taxon>
        <taxon>Sinanodonta</taxon>
    </lineage>
</organism>
<proteinExistence type="predicted"/>
<dbReference type="AlphaFoldDB" id="A0ABD3VBD2"/>
<protein>
    <submittedName>
        <fullName evidence="1">Uncharacterized protein</fullName>
    </submittedName>
</protein>
<sequence length="95" mass="10944">MNYATQVSINQGLVTYARLVQGQNELHYTGQHKPRTYYICLTDWSRARMNYTTQVSINQGLVTYARLVQGQNELRYTGQHKPRTCYICQTGPGPE</sequence>